<accession>A0A914Y588</accession>
<dbReference type="Pfam" id="PF00013">
    <property type="entry name" value="KH_1"/>
    <property type="match status" value="1"/>
</dbReference>
<dbReference type="WBParaSite" id="PSU_v2.g14402.t1">
    <property type="protein sequence ID" value="PSU_v2.g14402.t1"/>
    <property type="gene ID" value="PSU_v2.g14402"/>
</dbReference>
<dbReference type="Gene3D" id="3.30.1370.10">
    <property type="entry name" value="K Homology domain, type 1"/>
    <property type="match status" value="1"/>
</dbReference>
<keyword evidence="3" id="KW-1185">Reference proteome</keyword>
<dbReference type="GO" id="GO:0003723">
    <property type="term" value="F:RNA binding"/>
    <property type="evidence" value="ECO:0007669"/>
    <property type="project" value="UniProtKB-UniRule"/>
</dbReference>
<dbReference type="InterPro" id="IPR004087">
    <property type="entry name" value="KH_dom"/>
</dbReference>
<dbReference type="PROSITE" id="PS50084">
    <property type="entry name" value="KH_TYPE_1"/>
    <property type="match status" value="1"/>
</dbReference>
<proteinExistence type="predicted"/>
<organism evidence="3 4">
    <name type="scientific">Panagrolaimus superbus</name>
    <dbReference type="NCBI Taxonomy" id="310955"/>
    <lineage>
        <taxon>Eukaryota</taxon>
        <taxon>Metazoa</taxon>
        <taxon>Ecdysozoa</taxon>
        <taxon>Nematoda</taxon>
        <taxon>Chromadorea</taxon>
        <taxon>Rhabditida</taxon>
        <taxon>Tylenchina</taxon>
        <taxon>Panagrolaimomorpha</taxon>
        <taxon>Panagrolaimoidea</taxon>
        <taxon>Panagrolaimidae</taxon>
        <taxon>Panagrolaimus</taxon>
    </lineage>
</organism>
<evidence type="ECO:0000256" key="1">
    <source>
        <dbReference type="PROSITE-ProRule" id="PRU00117"/>
    </source>
</evidence>
<evidence type="ECO:0000313" key="3">
    <source>
        <dbReference type="Proteomes" id="UP000887577"/>
    </source>
</evidence>
<name>A0A914Y588_9BILA</name>
<dbReference type="InterPro" id="IPR004088">
    <property type="entry name" value="KH_dom_type_1"/>
</dbReference>
<dbReference type="InterPro" id="IPR036612">
    <property type="entry name" value="KH_dom_type_1_sf"/>
</dbReference>
<dbReference type="AlphaFoldDB" id="A0A914Y588"/>
<reference evidence="4" key="1">
    <citation type="submission" date="2022-11" db="UniProtKB">
        <authorList>
            <consortium name="WormBaseParasite"/>
        </authorList>
    </citation>
    <scope>IDENTIFICATION</scope>
</reference>
<feature type="domain" description="K Homology" evidence="2">
    <location>
        <begin position="2"/>
        <end position="68"/>
    </location>
</feature>
<protein>
    <submittedName>
        <fullName evidence="4">K Homology domain-containing protein</fullName>
    </submittedName>
</protein>
<evidence type="ECO:0000313" key="4">
    <source>
        <dbReference type="WBParaSite" id="PSU_v2.g14402.t1"/>
    </source>
</evidence>
<dbReference type="CDD" id="cd00105">
    <property type="entry name" value="KH-I"/>
    <property type="match status" value="1"/>
</dbReference>
<sequence length="212" mass="23803">MTVEELLIPNDVVGLVIGRRGKYINALRQQHNCSIEIKQVSQTTHLCTVQGDPLNTRWVCQKILGIIKQHHFVPGIINRRLEHSFNTLILTPPPLQSNDITLPFQNMILNDVNGCNPSSSNVNPKSEALLLLSQFKCVICYEKFRITDGCITCTKNLEDPLLINNSFHSMCIDCICRYAHSAIMDIPVAYGGLGLKCVLPECRNVFLLCKLL</sequence>
<keyword evidence="1" id="KW-0694">RNA-binding</keyword>
<dbReference type="SUPFAM" id="SSF54791">
    <property type="entry name" value="Eukaryotic type KH-domain (KH-domain type I)"/>
    <property type="match status" value="1"/>
</dbReference>
<dbReference type="SMART" id="SM00322">
    <property type="entry name" value="KH"/>
    <property type="match status" value="1"/>
</dbReference>
<dbReference type="Proteomes" id="UP000887577">
    <property type="component" value="Unplaced"/>
</dbReference>
<evidence type="ECO:0000259" key="2">
    <source>
        <dbReference type="SMART" id="SM00322"/>
    </source>
</evidence>